<dbReference type="GO" id="GO:0006511">
    <property type="term" value="P:ubiquitin-dependent protein catabolic process"/>
    <property type="evidence" value="ECO:0007669"/>
    <property type="project" value="TreeGrafter"/>
</dbReference>
<dbReference type="PANTHER" id="PTHR47094:SF16">
    <property type="entry name" value="E3 UBIQUITIN-PROTEIN LIGASE RNF4-LIKE ISOFORM X1"/>
    <property type="match status" value="1"/>
</dbReference>
<evidence type="ECO:0000259" key="5">
    <source>
        <dbReference type="PROSITE" id="PS50089"/>
    </source>
</evidence>
<dbReference type="Proteomes" id="UP000237105">
    <property type="component" value="Unassembled WGS sequence"/>
</dbReference>
<organism evidence="6 7">
    <name type="scientific">Parasponia andersonii</name>
    <name type="common">Sponia andersonii</name>
    <dbReference type="NCBI Taxonomy" id="3476"/>
    <lineage>
        <taxon>Eukaryota</taxon>
        <taxon>Viridiplantae</taxon>
        <taxon>Streptophyta</taxon>
        <taxon>Embryophyta</taxon>
        <taxon>Tracheophyta</taxon>
        <taxon>Spermatophyta</taxon>
        <taxon>Magnoliopsida</taxon>
        <taxon>eudicotyledons</taxon>
        <taxon>Gunneridae</taxon>
        <taxon>Pentapetalae</taxon>
        <taxon>rosids</taxon>
        <taxon>fabids</taxon>
        <taxon>Rosales</taxon>
        <taxon>Cannabaceae</taxon>
        <taxon>Parasponia</taxon>
    </lineage>
</organism>
<dbReference type="OrthoDB" id="6105938at2759"/>
<dbReference type="Pfam" id="PF13639">
    <property type="entry name" value="zf-RING_2"/>
    <property type="match status" value="1"/>
</dbReference>
<dbReference type="PANTHER" id="PTHR47094">
    <property type="entry name" value="ELFLESS, ISOFORM B"/>
    <property type="match status" value="1"/>
</dbReference>
<feature type="domain" description="RING-type" evidence="5">
    <location>
        <begin position="164"/>
        <end position="202"/>
    </location>
</feature>
<evidence type="ECO:0000313" key="7">
    <source>
        <dbReference type="Proteomes" id="UP000237105"/>
    </source>
</evidence>
<evidence type="ECO:0000256" key="3">
    <source>
        <dbReference type="ARBA" id="ARBA00022833"/>
    </source>
</evidence>
<keyword evidence="7" id="KW-1185">Reference proteome</keyword>
<sequence>MAHHPSGSLDNTMTPLELKESLEGEISDLQRGKMLLELDLNDPPVPSDYGKAQANVHRQFQPQTSKDFEVIDDDVAIISSRAKNNPSRNLEVRDAVDAGTEVNNNLTGASTSYPLHRHKRRRLVRNQAVLNWESYMNSEESPKVQTKNEPTLPASEAVASSFNCPICIGPMSEETSTKCGHIFCKKCIEAAIKVQRKCPTCRHKLRMKDIIRIYLPTSI</sequence>
<dbReference type="GO" id="GO:0033768">
    <property type="term" value="C:SUMO-targeted ubiquitin ligase complex"/>
    <property type="evidence" value="ECO:0007669"/>
    <property type="project" value="TreeGrafter"/>
</dbReference>
<accession>A0A2P5ACT2</accession>
<dbReference type="AlphaFoldDB" id="A0A2P5ACT2"/>
<dbReference type="GO" id="GO:0140082">
    <property type="term" value="F:SUMO-ubiquitin ligase activity"/>
    <property type="evidence" value="ECO:0007669"/>
    <property type="project" value="TreeGrafter"/>
</dbReference>
<keyword evidence="1" id="KW-0479">Metal-binding</keyword>
<dbReference type="STRING" id="3476.A0A2P5ACT2"/>
<protein>
    <submittedName>
        <fullName evidence="6">Cdk-activating kinase assembly factor</fullName>
    </submittedName>
</protein>
<dbReference type="GO" id="GO:0061630">
    <property type="term" value="F:ubiquitin protein ligase activity"/>
    <property type="evidence" value="ECO:0007669"/>
    <property type="project" value="InterPro"/>
</dbReference>
<dbReference type="InterPro" id="IPR013083">
    <property type="entry name" value="Znf_RING/FYVE/PHD"/>
</dbReference>
<dbReference type="InterPro" id="IPR049627">
    <property type="entry name" value="SLX8"/>
</dbReference>
<dbReference type="PROSITE" id="PS00518">
    <property type="entry name" value="ZF_RING_1"/>
    <property type="match status" value="1"/>
</dbReference>
<dbReference type="EMBL" id="JXTB01000666">
    <property type="protein sequence ID" value="PON34331.1"/>
    <property type="molecule type" value="Genomic_DNA"/>
</dbReference>
<gene>
    <name evidence="6" type="ORF">PanWU01x14_345130</name>
</gene>
<dbReference type="SUPFAM" id="SSF57850">
    <property type="entry name" value="RING/U-box"/>
    <property type="match status" value="1"/>
</dbReference>
<evidence type="ECO:0000256" key="1">
    <source>
        <dbReference type="ARBA" id="ARBA00022723"/>
    </source>
</evidence>
<keyword evidence="3" id="KW-0862">Zinc</keyword>
<evidence type="ECO:0000256" key="4">
    <source>
        <dbReference type="PROSITE-ProRule" id="PRU00175"/>
    </source>
</evidence>
<proteinExistence type="predicted"/>
<comment type="caution">
    <text evidence="6">The sequence shown here is derived from an EMBL/GenBank/DDBJ whole genome shotgun (WGS) entry which is preliminary data.</text>
</comment>
<dbReference type="SMART" id="SM00184">
    <property type="entry name" value="RING"/>
    <property type="match status" value="1"/>
</dbReference>
<keyword evidence="6" id="KW-0418">Kinase</keyword>
<keyword evidence="2 4" id="KW-0863">Zinc-finger</keyword>
<dbReference type="InterPro" id="IPR017907">
    <property type="entry name" value="Znf_RING_CS"/>
</dbReference>
<reference evidence="7" key="1">
    <citation type="submission" date="2016-06" db="EMBL/GenBank/DDBJ databases">
        <title>Parallel loss of symbiosis genes in relatives of nitrogen-fixing non-legume Parasponia.</title>
        <authorList>
            <person name="Van Velzen R."/>
            <person name="Holmer R."/>
            <person name="Bu F."/>
            <person name="Rutten L."/>
            <person name="Van Zeijl A."/>
            <person name="Liu W."/>
            <person name="Santuari L."/>
            <person name="Cao Q."/>
            <person name="Sharma T."/>
            <person name="Shen D."/>
            <person name="Roswanjaya Y."/>
            <person name="Wardhani T."/>
            <person name="Kalhor M.S."/>
            <person name="Jansen J."/>
            <person name="Van den Hoogen J."/>
            <person name="Gungor B."/>
            <person name="Hartog M."/>
            <person name="Hontelez J."/>
            <person name="Verver J."/>
            <person name="Yang W.-C."/>
            <person name="Schijlen E."/>
            <person name="Repin R."/>
            <person name="Schilthuizen M."/>
            <person name="Schranz E."/>
            <person name="Heidstra R."/>
            <person name="Miyata K."/>
            <person name="Fedorova E."/>
            <person name="Kohlen W."/>
            <person name="Bisseling T."/>
            <person name="Smit S."/>
            <person name="Geurts R."/>
        </authorList>
    </citation>
    <scope>NUCLEOTIDE SEQUENCE [LARGE SCALE GENOMIC DNA]</scope>
    <source>
        <strain evidence="7">cv. WU1-14</strain>
    </source>
</reference>
<dbReference type="InterPro" id="IPR001841">
    <property type="entry name" value="Znf_RING"/>
</dbReference>
<dbReference type="GO" id="GO:0016301">
    <property type="term" value="F:kinase activity"/>
    <property type="evidence" value="ECO:0007669"/>
    <property type="project" value="UniProtKB-KW"/>
</dbReference>
<dbReference type="Gene3D" id="3.30.40.10">
    <property type="entry name" value="Zinc/RING finger domain, C3HC4 (zinc finger)"/>
    <property type="match status" value="1"/>
</dbReference>
<name>A0A2P5ACT2_PARAD</name>
<evidence type="ECO:0000256" key="2">
    <source>
        <dbReference type="ARBA" id="ARBA00022771"/>
    </source>
</evidence>
<keyword evidence="6" id="KW-0808">Transferase</keyword>
<dbReference type="GO" id="GO:0032183">
    <property type="term" value="F:SUMO binding"/>
    <property type="evidence" value="ECO:0007669"/>
    <property type="project" value="TreeGrafter"/>
</dbReference>
<dbReference type="PROSITE" id="PS50089">
    <property type="entry name" value="ZF_RING_2"/>
    <property type="match status" value="1"/>
</dbReference>
<evidence type="ECO:0000313" key="6">
    <source>
        <dbReference type="EMBL" id="PON34331.1"/>
    </source>
</evidence>
<dbReference type="GO" id="GO:0008270">
    <property type="term" value="F:zinc ion binding"/>
    <property type="evidence" value="ECO:0007669"/>
    <property type="project" value="UniProtKB-KW"/>
</dbReference>